<dbReference type="InterPro" id="IPR000305">
    <property type="entry name" value="GIY-YIG_endonuc"/>
</dbReference>
<evidence type="ECO:0008006" key="5">
    <source>
        <dbReference type="Google" id="ProtNLM"/>
    </source>
</evidence>
<dbReference type="STRING" id="158441.A0A226EG42"/>
<dbReference type="InterPro" id="IPR035901">
    <property type="entry name" value="GIY-YIG_endonuc_sf"/>
</dbReference>
<dbReference type="OrthoDB" id="8963429at2759"/>
<organism evidence="3 4">
    <name type="scientific">Folsomia candida</name>
    <name type="common">Springtail</name>
    <dbReference type="NCBI Taxonomy" id="158441"/>
    <lineage>
        <taxon>Eukaryota</taxon>
        <taxon>Metazoa</taxon>
        <taxon>Ecdysozoa</taxon>
        <taxon>Arthropoda</taxon>
        <taxon>Hexapoda</taxon>
        <taxon>Collembola</taxon>
        <taxon>Entomobryomorpha</taxon>
        <taxon>Isotomoidea</taxon>
        <taxon>Isotomidae</taxon>
        <taxon>Proisotominae</taxon>
        <taxon>Folsomia</taxon>
    </lineage>
</organism>
<comment type="caution">
    <text evidence="3">The sequence shown here is derived from an EMBL/GenBank/DDBJ whole genome shotgun (WGS) entry which is preliminary data.</text>
</comment>
<feature type="domain" description="Reverse transcriptase" evidence="2">
    <location>
        <begin position="1"/>
        <end position="177"/>
    </location>
</feature>
<feature type="domain" description="GIY-YIG" evidence="1">
    <location>
        <begin position="295"/>
        <end position="378"/>
    </location>
</feature>
<dbReference type="Pfam" id="PF26215">
    <property type="entry name" value="HTH_animal"/>
    <property type="match status" value="1"/>
</dbReference>
<dbReference type="Proteomes" id="UP000198287">
    <property type="component" value="Unassembled WGS sequence"/>
</dbReference>
<proteinExistence type="predicted"/>
<sequence length="407" mass="48004">MVSFDVVSMFTKVPIQETLNFIEHRLRTTNEWKKTTKLEVEDLMDLLKICAENTYFTWRGGLFKQTEGSPMGSPISAIFAELFMEFLEESLIKHNSDIKFWRRFVDDTFSIIKSRKAKQILKKLNNFHPNIKFTMEQEINNSLPFLDVLIHKKEDGTLTHKIYRKPTHTNQYLHFESYHHPSQKIAVIDTLTTRALRLCDTESVKDELNFVENILKQNHYPIKTVKGRIEQLKQRTPQNRHNQQLEKWIALPYTGSMSKRLSKLLRNNVQVNIGYYTGTKLSSLLYNFKDKREKVNSGIYKIKCKQCPQVYIGESERNINKRLEEHESHIRNNRTNLSAVAQHMADNPGHEIDKASFGLLERETRYFHRKIKESLYIKKFPHTMNNRDGKKVNPIWIPTILPLMKIP</sequence>
<dbReference type="InterPro" id="IPR058912">
    <property type="entry name" value="HTH_animal"/>
</dbReference>
<dbReference type="Pfam" id="PF00078">
    <property type="entry name" value="RVT_1"/>
    <property type="match status" value="1"/>
</dbReference>
<evidence type="ECO:0000259" key="1">
    <source>
        <dbReference type="PROSITE" id="PS50164"/>
    </source>
</evidence>
<gene>
    <name evidence="3" type="ORF">Fcan01_09800</name>
</gene>
<dbReference type="CDD" id="cd00304">
    <property type="entry name" value="RT_like"/>
    <property type="match status" value="1"/>
</dbReference>
<dbReference type="AlphaFoldDB" id="A0A226EG42"/>
<accession>A0A226EG42</accession>
<name>A0A226EG42_FOLCA</name>
<dbReference type="PROSITE" id="PS50164">
    <property type="entry name" value="GIY_YIG"/>
    <property type="match status" value="1"/>
</dbReference>
<dbReference type="OMA" id="ESHIRNN"/>
<dbReference type="PANTHER" id="PTHR21301">
    <property type="entry name" value="REVERSE TRANSCRIPTASE"/>
    <property type="match status" value="1"/>
</dbReference>
<keyword evidence="4" id="KW-1185">Reference proteome</keyword>
<dbReference type="PANTHER" id="PTHR21301:SF11">
    <property type="entry name" value="GIY-YIG DOMAIN-CONTAINING PROTEIN"/>
    <property type="match status" value="1"/>
</dbReference>
<evidence type="ECO:0000313" key="4">
    <source>
        <dbReference type="Proteomes" id="UP000198287"/>
    </source>
</evidence>
<dbReference type="Pfam" id="PF01541">
    <property type="entry name" value="GIY-YIG"/>
    <property type="match status" value="1"/>
</dbReference>
<dbReference type="InterPro" id="IPR000477">
    <property type="entry name" value="RT_dom"/>
</dbReference>
<dbReference type="PROSITE" id="PS50878">
    <property type="entry name" value="RT_POL"/>
    <property type="match status" value="1"/>
</dbReference>
<evidence type="ECO:0000259" key="2">
    <source>
        <dbReference type="PROSITE" id="PS50878"/>
    </source>
</evidence>
<evidence type="ECO:0000313" key="3">
    <source>
        <dbReference type="EMBL" id="OXA56044.1"/>
    </source>
</evidence>
<dbReference type="CDD" id="cd10442">
    <property type="entry name" value="GIY-YIG_PLEs"/>
    <property type="match status" value="1"/>
</dbReference>
<reference evidence="3 4" key="1">
    <citation type="submission" date="2015-12" db="EMBL/GenBank/DDBJ databases">
        <title>The genome of Folsomia candida.</title>
        <authorList>
            <person name="Faddeeva A."/>
            <person name="Derks M.F."/>
            <person name="Anvar Y."/>
            <person name="Smit S."/>
            <person name="Van Straalen N."/>
            <person name="Roelofs D."/>
        </authorList>
    </citation>
    <scope>NUCLEOTIDE SEQUENCE [LARGE SCALE GENOMIC DNA]</scope>
    <source>
        <strain evidence="3 4">VU population</strain>
        <tissue evidence="3">Whole body</tissue>
    </source>
</reference>
<dbReference type="EMBL" id="LNIX01000004">
    <property type="protein sequence ID" value="OXA56044.1"/>
    <property type="molecule type" value="Genomic_DNA"/>
</dbReference>
<dbReference type="Gene3D" id="3.40.1440.10">
    <property type="entry name" value="GIY-YIG endonuclease"/>
    <property type="match status" value="1"/>
</dbReference>
<protein>
    <recommendedName>
        <fullName evidence="5">Reverse transcriptase domain-containing protein</fullName>
    </recommendedName>
</protein>